<dbReference type="RefSeq" id="WP_371841093.1">
    <property type="nucleotide sequence ID" value="NZ_JBGMEK010000082.1"/>
</dbReference>
<feature type="chain" id="PRO_5046475989" evidence="1">
    <location>
        <begin position="23"/>
        <end position="363"/>
    </location>
</feature>
<dbReference type="EC" id="3.-.-.-" evidence="3"/>
<dbReference type="Proteomes" id="UP001569428">
    <property type="component" value="Unassembled WGS sequence"/>
</dbReference>
<dbReference type="Gene3D" id="3.40.710.10">
    <property type="entry name" value="DD-peptidase/beta-lactamase superfamily"/>
    <property type="match status" value="1"/>
</dbReference>
<feature type="domain" description="Beta-lactamase-related" evidence="2">
    <location>
        <begin position="37"/>
        <end position="330"/>
    </location>
</feature>
<evidence type="ECO:0000256" key="1">
    <source>
        <dbReference type="SAM" id="SignalP"/>
    </source>
</evidence>
<dbReference type="SUPFAM" id="SSF56601">
    <property type="entry name" value="beta-lactamase/transpeptidase-like"/>
    <property type="match status" value="1"/>
</dbReference>
<dbReference type="GO" id="GO:0016787">
    <property type="term" value="F:hydrolase activity"/>
    <property type="evidence" value="ECO:0007669"/>
    <property type="project" value="UniProtKB-KW"/>
</dbReference>
<dbReference type="PANTHER" id="PTHR46825">
    <property type="entry name" value="D-ALANYL-D-ALANINE-CARBOXYPEPTIDASE/ENDOPEPTIDASE AMPH"/>
    <property type="match status" value="1"/>
</dbReference>
<proteinExistence type="predicted"/>
<keyword evidence="1" id="KW-0732">Signal</keyword>
<dbReference type="InterPro" id="IPR012338">
    <property type="entry name" value="Beta-lactam/transpept-like"/>
</dbReference>
<evidence type="ECO:0000313" key="4">
    <source>
        <dbReference type="Proteomes" id="UP001569428"/>
    </source>
</evidence>
<comment type="caution">
    <text evidence="3">The sequence shown here is derived from an EMBL/GenBank/DDBJ whole genome shotgun (WGS) entry which is preliminary data.</text>
</comment>
<gene>
    <name evidence="3" type="ORF">ACCI49_20535</name>
</gene>
<dbReference type="InterPro" id="IPR001466">
    <property type="entry name" value="Beta-lactam-related"/>
</dbReference>
<organism evidence="3 4">
    <name type="scientific">Microbulbifer epialgicus</name>
    <dbReference type="NCBI Taxonomy" id="393907"/>
    <lineage>
        <taxon>Bacteria</taxon>
        <taxon>Pseudomonadati</taxon>
        <taxon>Pseudomonadota</taxon>
        <taxon>Gammaproteobacteria</taxon>
        <taxon>Cellvibrionales</taxon>
        <taxon>Microbulbiferaceae</taxon>
        <taxon>Microbulbifer</taxon>
    </lineage>
</organism>
<reference evidence="3 4" key="1">
    <citation type="submission" date="2024-08" db="EMBL/GenBank/DDBJ databases">
        <authorList>
            <person name="Ishaq N."/>
        </authorList>
    </citation>
    <scope>NUCLEOTIDE SEQUENCE [LARGE SCALE GENOMIC DNA]</scope>
    <source>
        <strain evidence="3 4">DSM 18651</strain>
    </source>
</reference>
<keyword evidence="3" id="KW-0378">Hydrolase</keyword>
<keyword evidence="4" id="KW-1185">Reference proteome</keyword>
<evidence type="ECO:0000259" key="2">
    <source>
        <dbReference type="Pfam" id="PF00144"/>
    </source>
</evidence>
<name>A0ABV4P4W9_9GAMM</name>
<dbReference type="PROSITE" id="PS51257">
    <property type="entry name" value="PROKAR_LIPOPROTEIN"/>
    <property type="match status" value="1"/>
</dbReference>
<dbReference type="Pfam" id="PF00144">
    <property type="entry name" value="Beta-lactamase"/>
    <property type="match status" value="1"/>
</dbReference>
<sequence length="363" mass="40393">MIKSKKIIVSIFLFLFSCTLCADPYKSILVNHFNENGAGVIVSIYKFGEKEFEGAVGFADIESKIKLSPEMELKIGSITKQFTAVAILKLVDRGVLSLDESIDNHFDVSNQLWKKITVRHLLTHTSGIPDYISKIYYKEGLVLGKSKEEIFSTIKSLPVSGVPGEKVEYSNSGYFLLGLIIEKISGMEFSLYLEDNIFKPLKMKSTYYLASSDPKVKNVIGYNGSRKAGNFSGEVAFSAGGLVSSAEDLQKWLNAVRNRTVLSDNSWNEMFSPYILNNGERSNVGLGWGIGELNGEKVFVHAGGVFGFSSFVVWFPSEKISIVALSNRMDHGWFNWFLEALGRKSSTQKLSDLSFTVLRESLN</sequence>
<feature type="signal peptide" evidence="1">
    <location>
        <begin position="1"/>
        <end position="22"/>
    </location>
</feature>
<dbReference type="EMBL" id="JBGMEK010000082">
    <property type="protein sequence ID" value="MFA0813292.1"/>
    <property type="molecule type" value="Genomic_DNA"/>
</dbReference>
<evidence type="ECO:0000313" key="3">
    <source>
        <dbReference type="EMBL" id="MFA0813292.1"/>
    </source>
</evidence>
<protein>
    <submittedName>
        <fullName evidence="3">Serine hydrolase domain-containing protein</fullName>
        <ecNumber evidence="3">3.-.-.-</ecNumber>
    </submittedName>
</protein>
<dbReference type="InterPro" id="IPR050491">
    <property type="entry name" value="AmpC-like"/>
</dbReference>
<accession>A0ABV4P4W9</accession>
<dbReference type="PANTHER" id="PTHR46825:SF9">
    <property type="entry name" value="BETA-LACTAMASE-RELATED DOMAIN-CONTAINING PROTEIN"/>
    <property type="match status" value="1"/>
</dbReference>